<organism evidence="9 10">
    <name type="scientific">Candidatus Magasanikbacteria bacterium CG_4_10_14_0_8_um_filter_32_14</name>
    <dbReference type="NCBI Taxonomy" id="1974640"/>
    <lineage>
        <taxon>Bacteria</taxon>
        <taxon>Candidatus Magasanikiibacteriota</taxon>
    </lineage>
</organism>
<dbReference type="InterPro" id="IPR011035">
    <property type="entry name" value="Ribosomal_bL25/Gln-tRNA_synth"/>
</dbReference>
<dbReference type="InterPro" id="IPR001021">
    <property type="entry name" value="Ribosomal_bL25_long"/>
</dbReference>
<dbReference type="PANTHER" id="PTHR33284">
    <property type="entry name" value="RIBOSOMAL PROTEIN L25/GLN-TRNA SYNTHETASE, ANTI-CODON-BINDING DOMAIN-CONTAINING PROTEIN"/>
    <property type="match status" value="1"/>
</dbReference>
<dbReference type="InterPro" id="IPR020930">
    <property type="entry name" value="Ribosomal_uL5_bac-type"/>
</dbReference>
<dbReference type="SUPFAM" id="SSF50715">
    <property type="entry name" value="Ribosomal protein L25-like"/>
    <property type="match status" value="1"/>
</dbReference>
<dbReference type="GO" id="GO:0006412">
    <property type="term" value="P:translation"/>
    <property type="evidence" value="ECO:0007669"/>
    <property type="project" value="UniProtKB-UniRule"/>
</dbReference>
<evidence type="ECO:0000256" key="3">
    <source>
        <dbReference type="ARBA" id="ARBA00022980"/>
    </source>
</evidence>
<keyword evidence="4 5" id="KW-0687">Ribonucleoprotein</keyword>
<dbReference type="InterPro" id="IPR020056">
    <property type="entry name" value="Rbsml_bL25/Gln-tRNA_synth_N"/>
</dbReference>
<dbReference type="PANTHER" id="PTHR33284:SF1">
    <property type="entry name" value="RIBOSOMAL PROTEIN L25_GLN-TRNA SYNTHETASE, ANTI-CODON-BINDING DOMAIN-CONTAINING PROTEIN"/>
    <property type="match status" value="1"/>
</dbReference>
<proteinExistence type="inferred from homology"/>
<name>A0A2M7RAS3_9BACT</name>
<evidence type="ECO:0000259" key="7">
    <source>
        <dbReference type="Pfam" id="PF01386"/>
    </source>
</evidence>
<dbReference type="Gene3D" id="2.170.120.20">
    <property type="entry name" value="Ribosomal protein L25, beta domain"/>
    <property type="match status" value="1"/>
</dbReference>
<accession>A0A2M7RAS3</accession>
<feature type="region of interest" description="Disordered" evidence="6">
    <location>
        <begin position="206"/>
        <end position="249"/>
    </location>
</feature>
<dbReference type="InterPro" id="IPR037121">
    <property type="entry name" value="Ribosomal_bL25_C"/>
</dbReference>
<protein>
    <recommendedName>
        <fullName evidence="5">Large ribosomal subunit protein bL25</fullName>
    </recommendedName>
    <alternativeName>
        <fullName evidence="5">General stress protein CTC</fullName>
    </alternativeName>
</protein>
<feature type="domain" description="Large ribosomal subunit protein bL25 L25" evidence="7">
    <location>
        <begin position="5"/>
        <end position="89"/>
    </location>
</feature>
<reference evidence="10" key="1">
    <citation type="submission" date="2017-09" db="EMBL/GenBank/DDBJ databases">
        <title>Depth-based differentiation of microbial function through sediment-hosted aquifers and enrichment of novel symbionts in the deep terrestrial subsurface.</title>
        <authorList>
            <person name="Probst A.J."/>
            <person name="Ladd B."/>
            <person name="Jarett J.K."/>
            <person name="Geller-Mcgrath D.E."/>
            <person name="Sieber C.M.K."/>
            <person name="Emerson J.B."/>
            <person name="Anantharaman K."/>
            <person name="Thomas B.C."/>
            <person name="Malmstrom R."/>
            <person name="Stieglmeier M."/>
            <person name="Klingl A."/>
            <person name="Woyke T."/>
            <person name="Ryan C.M."/>
            <person name="Banfield J.F."/>
        </authorList>
    </citation>
    <scope>NUCLEOTIDE SEQUENCE [LARGE SCALE GENOMIC DNA]</scope>
</reference>
<dbReference type="Pfam" id="PF01386">
    <property type="entry name" value="Ribosomal_L25p"/>
    <property type="match status" value="1"/>
</dbReference>
<keyword evidence="1 5" id="KW-0699">rRNA-binding</keyword>
<dbReference type="GO" id="GO:0008097">
    <property type="term" value="F:5S rRNA binding"/>
    <property type="evidence" value="ECO:0007669"/>
    <property type="project" value="InterPro"/>
</dbReference>
<evidence type="ECO:0000313" key="9">
    <source>
        <dbReference type="EMBL" id="PIY93661.1"/>
    </source>
</evidence>
<dbReference type="CDD" id="cd00495">
    <property type="entry name" value="Ribosomal_L25_TL5_CTC"/>
    <property type="match status" value="1"/>
</dbReference>
<evidence type="ECO:0000256" key="1">
    <source>
        <dbReference type="ARBA" id="ARBA00022730"/>
    </source>
</evidence>
<comment type="subunit">
    <text evidence="5">Part of the 50S ribosomal subunit; part of the 5S rRNA/L5/L18/L25 subcomplex. Contacts the 5S rRNA. Binds to the 5S rRNA independently of L5 and L18.</text>
</comment>
<dbReference type="NCBIfam" id="TIGR00731">
    <property type="entry name" value="bL25_bact_ctc"/>
    <property type="match status" value="1"/>
</dbReference>
<keyword evidence="3 5" id="KW-0689">Ribosomal protein</keyword>
<dbReference type="InterPro" id="IPR020057">
    <property type="entry name" value="Ribosomal_bL25_b-dom"/>
</dbReference>
<dbReference type="InterPro" id="IPR029751">
    <property type="entry name" value="Ribosomal_L25_dom"/>
</dbReference>
<evidence type="ECO:0000313" key="10">
    <source>
        <dbReference type="Proteomes" id="UP000229449"/>
    </source>
</evidence>
<dbReference type="Gene3D" id="2.40.240.10">
    <property type="entry name" value="Ribosomal Protein L25, Chain P"/>
    <property type="match status" value="1"/>
</dbReference>
<dbReference type="AlphaFoldDB" id="A0A2M7RAS3"/>
<evidence type="ECO:0000256" key="4">
    <source>
        <dbReference type="ARBA" id="ARBA00023274"/>
    </source>
</evidence>
<sequence>MTYSLQAQKRSGRNADDVRAQGLVPGVVYGPDRESASISVNALELKKIYDEAGESTLIDFILEGEKTVKVLIQDLQFAPVKGNITHVDFRQIQMGVEMEATVELEFVGLSLAVKELSGTLSILKDELDVKCLPENLVTAIQVDISILKTFDDAIYIKDLQLPPGVVSTESSDLLLAKVIAPLSEEAQKAMEEGAVTAIEDIEVEEKGKKEEDGAVVTEGENKKEVKSVQGGSASGGKDVKKDNKKETKK</sequence>
<dbReference type="HAMAP" id="MF_01334">
    <property type="entry name" value="Ribosomal_bL25_CTC"/>
    <property type="match status" value="1"/>
</dbReference>
<comment type="caution">
    <text evidence="9">The sequence shown here is derived from an EMBL/GenBank/DDBJ whole genome shotgun (WGS) entry which is preliminary data.</text>
</comment>
<feature type="compositionally biased region" description="Basic and acidic residues" evidence="6">
    <location>
        <begin position="237"/>
        <end position="249"/>
    </location>
</feature>
<evidence type="ECO:0000259" key="8">
    <source>
        <dbReference type="Pfam" id="PF14693"/>
    </source>
</evidence>
<dbReference type="Pfam" id="PF14693">
    <property type="entry name" value="Ribosomal_TL5_C"/>
    <property type="match status" value="1"/>
</dbReference>
<dbReference type="GO" id="GO:0022625">
    <property type="term" value="C:cytosolic large ribosomal subunit"/>
    <property type="evidence" value="ECO:0007669"/>
    <property type="project" value="TreeGrafter"/>
</dbReference>
<feature type="domain" description="Large ribosomal subunit protein bL25 beta" evidence="8">
    <location>
        <begin position="98"/>
        <end position="181"/>
    </location>
</feature>
<dbReference type="EMBL" id="PFMA01000012">
    <property type="protein sequence ID" value="PIY93661.1"/>
    <property type="molecule type" value="Genomic_DNA"/>
</dbReference>
<comment type="similarity">
    <text evidence="5">Belongs to the bacterial ribosomal protein bL25 family. CTC subfamily.</text>
</comment>
<evidence type="ECO:0000256" key="6">
    <source>
        <dbReference type="SAM" id="MobiDB-lite"/>
    </source>
</evidence>
<evidence type="ECO:0000256" key="2">
    <source>
        <dbReference type="ARBA" id="ARBA00022884"/>
    </source>
</evidence>
<keyword evidence="2 5" id="KW-0694">RNA-binding</keyword>
<dbReference type="Proteomes" id="UP000229449">
    <property type="component" value="Unassembled WGS sequence"/>
</dbReference>
<comment type="function">
    <text evidence="5">This is one of the proteins that binds to the 5S RNA in the ribosome where it forms part of the central protuberance.</text>
</comment>
<gene>
    <name evidence="5" type="primary">rplY</name>
    <name evidence="5" type="synonym">ctc</name>
    <name evidence="9" type="ORF">COY69_00445</name>
</gene>
<dbReference type="GO" id="GO:0003735">
    <property type="term" value="F:structural constituent of ribosome"/>
    <property type="evidence" value="ECO:0007669"/>
    <property type="project" value="InterPro"/>
</dbReference>
<evidence type="ECO:0000256" key="5">
    <source>
        <dbReference type="HAMAP-Rule" id="MF_01334"/>
    </source>
</evidence>